<organism evidence="4">
    <name type="scientific">Leptolyngbya sp. NK1-12</name>
    <dbReference type="NCBI Taxonomy" id="2547451"/>
    <lineage>
        <taxon>Bacteria</taxon>
        <taxon>Bacillati</taxon>
        <taxon>Cyanobacteriota</taxon>
        <taxon>Cyanophyceae</taxon>
        <taxon>Leptolyngbyales</taxon>
        <taxon>Leptolyngbyaceae</taxon>
        <taxon>Leptolyngbya group</taxon>
        <taxon>Leptolyngbya</taxon>
    </lineage>
</organism>
<evidence type="ECO:0000259" key="3">
    <source>
        <dbReference type="Pfam" id="PF13460"/>
    </source>
</evidence>
<dbReference type="SUPFAM" id="SSF51735">
    <property type="entry name" value="NAD(P)-binding Rossmann-fold domains"/>
    <property type="match status" value="1"/>
</dbReference>
<feature type="domain" description="NAD(P)-binding" evidence="3">
    <location>
        <begin position="336"/>
        <end position="394"/>
    </location>
</feature>
<dbReference type="AlphaFoldDB" id="A0AA96WDX2"/>
<feature type="domain" description="NADH:ubiquinone oxidoreductase intermediate-associated protein 30" evidence="2">
    <location>
        <begin position="153"/>
        <end position="318"/>
    </location>
</feature>
<dbReference type="GO" id="GO:0010257">
    <property type="term" value="P:NADH dehydrogenase complex assembly"/>
    <property type="evidence" value="ECO:0007669"/>
    <property type="project" value="TreeGrafter"/>
</dbReference>
<dbReference type="InterPro" id="IPR016040">
    <property type="entry name" value="NAD(P)-bd_dom"/>
</dbReference>
<dbReference type="Pfam" id="PF13460">
    <property type="entry name" value="NAD_binding_10"/>
    <property type="match status" value="1"/>
</dbReference>
<evidence type="ECO:0000256" key="1">
    <source>
        <dbReference type="ARBA" id="ARBA00007884"/>
    </source>
</evidence>
<proteinExistence type="inferred from homology"/>
<dbReference type="InterPro" id="IPR013857">
    <property type="entry name" value="NADH-UbQ_OxRdtase-assoc_prot30"/>
</dbReference>
<dbReference type="InterPro" id="IPR036291">
    <property type="entry name" value="NAD(P)-bd_dom_sf"/>
</dbReference>
<gene>
    <name evidence="4" type="ORF">HJG54_11970</name>
</gene>
<sequence>MSQNSGSPGSSAANRWDVGRFVKTLSYFGVVPFLSNWDWFQQWFGSRPDPKVDSRRLVPVQSSGAVDTETQSTQQILVIGSTSAVGQQLVQQLTAQNYRFRSIEVDELSELTDGPNGDAVICDAVICCTEASQSRDAALIRQVENGVVRQPIFDFAQPSTDLQEIWGALDDVVMGGVSQSSIRLGDGVAYFTGVVSTANSGGFASVRTRNLEPPLDLSAYDGVELRVKGDGKRYKFMLRSETRWDGVAYCYSFDTVANEWITVRIPFSALVPVFRARTVANSSVDPSHVYAWQLMLSKFEYDGALNPHFEPGFFQLQIQSIAVYRHRPSRMVLVGATEETERLLQNSGIPYTMICPSQVNEIPGGQFLQVARQPLQGQVSAIDVAALCLAALDDSAARNLSLFVTAAEGKCAVGDWHCLFKSVAS</sequence>
<dbReference type="PANTHER" id="PTHR13194:SF19">
    <property type="entry name" value="NAD(P)-BINDING ROSSMANN-FOLD SUPERFAMILY PROTEIN"/>
    <property type="match status" value="1"/>
</dbReference>
<evidence type="ECO:0000259" key="2">
    <source>
        <dbReference type="Pfam" id="PF08547"/>
    </source>
</evidence>
<dbReference type="PANTHER" id="PTHR13194">
    <property type="entry name" value="COMPLEX I INTERMEDIATE-ASSOCIATED PROTEIN 30"/>
    <property type="match status" value="1"/>
</dbReference>
<dbReference type="Pfam" id="PF08547">
    <property type="entry name" value="CIA30"/>
    <property type="match status" value="1"/>
</dbReference>
<evidence type="ECO:0000313" key="4">
    <source>
        <dbReference type="EMBL" id="WNZ23498.1"/>
    </source>
</evidence>
<dbReference type="InterPro" id="IPR008979">
    <property type="entry name" value="Galactose-bd-like_sf"/>
</dbReference>
<name>A0AA96WDX2_9CYAN</name>
<dbReference type="SUPFAM" id="SSF49785">
    <property type="entry name" value="Galactose-binding domain-like"/>
    <property type="match status" value="1"/>
</dbReference>
<protein>
    <submittedName>
        <fullName evidence="4">NAD(P)H-binding protein</fullName>
    </submittedName>
</protein>
<reference evidence="4" key="1">
    <citation type="submission" date="2020-05" db="EMBL/GenBank/DDBJ databases">
        <authorList>
            <person name="Zhu T."/>
            <person name="Keshari N."/>
            <person name="Lu X."/>
        </authorList>
    </citation>
    <scope>NUCLEOTIDE SEQUENCE</scope>
    <source>
        <strain evidence="4">NK1-12</strain>
    </source>
</reference>
<dbReference type="Gene3D" id="2.60.120.430">
    <property type="entry name" value="Galactose-binding lectin"/>
    <property type="match status" value="1"/>
</dbReference>
<dbReference type="Gene3D" id="3.40.50.720">
    <property type="entry name" value="NAD(P)-binding Rossmann-like Domain"/>
    <property type="match status" value="1"/>
</dbReference>
<dbReference type="GO" id="GO:0051082">
    <property type="term" value="F:unfolded protein binding"/>
    <property type="evidence" value="ECO:0007669"/>
    <property type="project" value="TreeGrafter"/>
</dbReference>
<dbReference type="RefSeq" id="WP_316435183.1">
    <property type="nucleotide sequence ID" value="NZ_CP053586.1"/>
</dbReference>
<accession>A0AA96WDX2</accession>
<dbReference type="InterPro" id="IPR039131">
    <property type="entry name" value="NDUFAF1"/>
</dbReference>
<comment type="similarity">
    <text evidence="1">Belongs to the CIA30 family.</text>
</comment>
<dbReference type="EMBL" id="CP053586">
    <property type="protein sequence ID" value="WNZ23498.1"/>
    <property type="molecule type" value="Genomic_DNA"/>
</dbReference>